<keyword evidence="3 5" id="KW-0720">Serine protease</keyword>
<feature type="region of interest" description="Disordered" evidence="6">
    <location>
        <begin position="132"/>
        <end position="238"/>
    </location>
</feature>
<dbReference type="PROSITE" id="PS00134">
    <property type="entry name" value="TRYPSIN_HIS"/>
    <property type="match status" value="1"/>
</dbReference>
<proteinExistence type="predicted"/>
<reference evidence="10 11" key="1">
    <citation type="submission" date="2024-01" db="EMBL/GenBank/DDBJ databases">
        <title>The genome of the rayed Mediterranean limpet Patella caerulea (Linnaeus, 1758).</title>
        <authorList>
            <person name="Anh-Thu Weber A."/>
            <person name="Halstead-Nussloch G."/>
        </authorList>
    </citation>
    <scope>NUCLEOTIDE SEQUENCE [LARGE SCALE GENOMIC DNA]</scope>
    <source>
        <strain evidence="10">AATW-2023a</strain>
        <tissue evidence="10">Whole specimen</tissue>
    </source>
</reference>
<keyword evidence="7" id="KW-0812">Transmembrane</keyword>
<dbReference type="AlphaFoldDB" id="A0AAN8JNB6"/>
<dbReference type="SMART" id="SM00020">
    <property type="entry name" value="Tryp_SPc"/>
    <property type="match status" value="1"/>
</dbReference>
<evidence type="ECO:0000256" key="5">
    <source>
        <dbReference type="RuleBase" id="RU363034"/>
    </source>
</evidence>
<evidence type="ECO:0000256" key="6">
    <source>
        <dbReference type="SAM" id="MobiDB-lite"/>
    </source>
</evidence>
<keyword evidence="2 5" id="KW-0378">Hydrolase</keyword>
<keyword evidence="1 5" id="KW-0645">Protease</keyword>
<dbReference type="GO" id="GO:0005576">
    <property type="term" value="C:extracellular region"/>
    <property type="evidence" value="ECO:0007669"/>
    <property type="project" value="InterPro"/>
</dbReference>
<dbReference type="InterPro" id="IPR036508">
    <property type="entry name" value="Chitin-bd_dom_sf"/>
</dbReference>
<evidence type="ECO:0000259" key="8">
    <source>
        <dbReference type="PROSITE" id="PS50240"/>
    </source>
</evidence>
<dbReference type="SUPFAM" id="SSF50494">
    <property type="entry name" value="Trypsin-like serine proteases"/>
    <property type="match status" value="1"/>
</dbReference>
<feature type="transmembrane region" description="Helical" evidence="7">
    <location>
        <begin position="12"/>
        <end position="33"/>
    </location>
</feature>
<dbReference type="PROSITE" id="PS50940">
    <property type="entry name" value="CHIT_BIND_II"/>
    <property type="match status" value="1"/>
</dbReference>
<dbReference type="PROSITE" id="PS00135">
    <property type="entry name" value="TRYPSIN_SER"/>
    <property type="match status" value="1"/>
</dbReference>
<evidence type="ECO:0000256" key="3">
    <source>
        <dbReference type="ARBA" id="ARBA00022825"/>
    </source>
</evidence>
<dbReference type="SUPFAM" id="SSF57625">
    <property type="entry name" value="Invertebrate chitin-binding proteins"/>
    <property type="match status" value="1"/>
</dbReference>
<dbReference type="InterPro" id="IPR043504">
    <property type="entry name" value="Peptidase_S1_PA_chymotrypsin"/>
</dbReference>
<dbReference type="GO" id="GO:0008061">
    <property type="term" value="F:chitin binding"/>
    <property type="evidence" value="ECO:0007669"/>
    <property type="project" value="InterPro"/>
</dbReference>
<evidence type="ECO:0000256" key="4">
    <source>
        <dbReference type="ARBA" id="ARBA00023157"/>
    </source>
</evidence>
<dbReference type="Pfam" id="PF00089">
    <property type="entry name" value="Trypsin"/>
    <property type="match status" value="1"/>
</dbReference>
<dbReference type="EMBL" id="JAZGQO010000008">
    <property type="protein sequence ID" value="KAK6179346.1"/>
    <property type="molecule type" value="Genomic_DNA"/>
</dbReference>
<dbReference type="CDD" id="cd00190">
    <property type="entry name" value="Tryp_SPc"/>
    <property type="match status" value="1"/>
</dbReference>
<dbReference type="GO" id="GO:0006508">
    <property type="term" value="P:proteolysis"/>
    <property type="evidence" value="ECO:0007669"/>
    <property type="project" value="UniProtKB-KW"/>
</dbReference>
<dbReference type="Proteomes" id="UP001347796">
    <property type="component" value="Unassembled WGS sequence"/>
</dbReference>
<keyword evidence="7" id="KW-0472">Membrane</keyword>
<dbReference type="FunFam" id="2.40.10.10:FF:000003">
    <property type="entry name" value="Transmembrane serine protease 3"/>
    <property type="match status" value="1"/>
</dbReference>
<evidence type="ECO:0000259" key="9">
    <source>
        <dbReference type="PROSITE" id="PS50940"/>
    </source>
</evidence>
<feature type="domain" description="Chitin-binding type-2" evidence="9">
    <location>
        <begin position="46"/>
        <end position="105"/>
    </location>
</feature>
<keyword evidence="11" id="KW-1185">Reference proteome</keyword>
<dbReference type="Pfam" id="PF01607">
    <property type="entry name" value="CBM_14"/>
    <property type="match status" value="1"/>
</dbReference>
<dbReference type="PRINTS" id="PR00722">
    <property type="entry name" value="CHYMOTRYPSIN"/>
</dbReference>
<feature type="compositionally biased region" description="Low complexity" evidence="6">
    <location>
        <begin position="150"/>
        <end position="235"/>
    </location>
</feature>
<protein>
    <submittedName>
        <fullName evidence="10">Uncharacterized protein</fullName>
    </submittedName>
</protein>
<dbReference type="PANTHER" id="PTHR24252">
    <property type="entry name" value="ACROSIN-RELATED"/>
    <property type="match status" value="1"/>
</dbReference>
<dbReference type="InterPro" id="IPR001254">
    <property type="entry name" value="Trypsin_dom"/>
</dbReference>
<dbReference type="InterPro" id="IPR009003">
    <property type="entry name" value="Peptidase_S1_PA"/>
</dbReference>
<evidence type="ECO:0000313" key="11">
    <source>
        <dbReference type="Proteomes" id="UP001347796"/>
    </source>
</evidence>
<dbReference type="InterPro" id="IPR018114">
    <property type="entry name" value="TRYPSIN_HIS"/>
</dbReference>
<sequence length="576" mass="64519">MAICDNIRLIFCKLYSVKVVLTYVILLSSLLHVTDCLKRRPRNLPTYPCTSMGIQWIRHPDNCAKYYICGYGKPHLLPPCPLAYVWSTKYTNCVPSKSRWDDCDLHSKTTPKTVRRRIPHFITRKRFTTSTRATTATTLTITTPRPPTTTTPRPSTTTTTTTTPRPTTTTTTPNTTTTTTTTTTPNTTTTTTPTTTTSSTTTTPRPTTTKTSTTTSTTTTAVSTTTNDPTTTSQTMFPTNHDIPEFPWTPSFWKKHTFYPTYGITRRFEHTSHRYVELSTTEPPPTTMFWPSPQPSTPRRPIIIESTFKPPDEYKSSIRPPIKYNPECGVAVSKMIVGGTPSHGGRWPWVASLRLTWANRHVCGGTLVHPQWVVTAAHCVFGSQFEKASDWRAILGETHAGNAGAQMQREVDLIVRHPEFVNGGNYPNDIAMMRLNKAVDVAGLYIRHACLPERDANFQPEDSCWIMGWGETKEFHAQGVLQELKVTVRKNNACAARWGWKRILNSHICVGNGDIGACNGDSGGPLVCSRRGYYYLVGVTSWGVSGCQTSGYPSVFTRTSFYHDWMEDIIQTYSKR</sequence>
<organism evidence="10 11">
    <name type="scientific">Patella caerulea</name>
    <name type="common">Rayed Mediterranean limpet</name>
    <dbReference type="NCBI Taxonomy" id="87958"/>
    <lineage>
        <taxon>Eukaryota</taxon>
        <taxon>Metazoa</taxon>
        <taxon>Spiralia</taxon>
        <taxon>Lophotrochozoa</taxon>
        <taxon>Mollusca</taxon>
        <taxon>Gastropoda</taxon>
        <taxon>Patellogastropoda</taxon>
        <taxon>Patelloidea</taxon>
        <taxon>Patellidae</taxon>
        <taxon>Patella</taxon>
    </lineage>
</organism>
<evidence type="ECO:0000256" key="7">
    <source>
        <dbReference type="SAM" id="Phobius"/>
    </source>
</evidence>
<name>A0AAN8JNB6_PATCE</name>
<dbReference type="InterPro" id="IPR001314">
    <property type="entry name" value="Peptidase_S1A"/>
</dbReference>
<keyword evidence="4" id="KW-1015">Disulfide bond</keyword>
<dbReference type="PANTHER" id="PTHR24252:SF7">
    <property type="entry name" value="HYALIN"/>
    <property type="match status" value="1"/>
</dbReference>
<dbReference type="InterPro" id="IPR033116">
    <property type="entry name" value="TRYPSIN_SER"/>
</dbReference>
<feature type="domain" description="Peptidase S1" evidence="8">
    <location>
        <begin position="336"/>
        <end position="571"/>
    </location>
</feature>
<dbReference type="GO" id="GO:0004252">
    <property type="term" value="F:serine-type endopeptidase activity"/>
    <property type="evidence" value="ECO:0007669"/>
    <property type="project" value="InterPro"/>
</dbReference>
<accession>A0AAN8JNB6</accession>
<dbReference type="InterPro" id="IPR002557">
    <property type="entry name" value="Chitin-bd_dom"/>
</dbReference>
<dbReference type="Gene3D" id="2.170.140.10">
    <property type="entry name" value="Chitin binding domain"/>
    <property type="match status" value="1"/>
</dbReference>
<evidence type="ECO:0000256" key="2">
    <source>
        <dbReference type="ARBA" id="ARBA00022801"/>
    </source>
</evidence>
<dbReference type="Gene3D" id="2.40.10.10">
    <property type="entry name" value="Trypsin-like serine proteases"/>
    <property type="match status" value="1"/>
</dbReference>
<comment type="caution">
    <text evidence="10">The sequence shown here is derived from an EMBL/GenBank/DDBJ whole genome shotgun (WGS) entry which is preliminary data.</text>
</comment>
<gene>
    <name evidence="10" type="ORF">SNE40_011730</name>
</gene>
<evidence type="ECO:0000313" key="10">
    <source>
        <dbReference type="EMBL" id="KAK6179346.1"/>
    </source>
</evidence>
<feature type="compositionally biased region" description="Low complexity" evidence="6">
    <location>
        <begin position="132"/>
        <end position="143"/>
    </location>
</feature>
<dbReference type="PROSITE" id="PS50240">
    <property type="entry name" value="TRYPSIN_DOM"/>
    <property type="match status" value="1"/>
</dbReference>
<evidence type="ECO:0000256" key="1">
    <source>
        <dbReference type="ARBA" id="ARBA00022670"/>
    </source>
</evidence>
<keyword evidence="7" id="KW-1133">Transmembrane helix</keyword>